<keyword evidence="3" id="KW-1185">Reference proteome</keyword>
<feature type="transmembrane region" description="Helical" evidence="1">
    <location>
        <begin position="21"/>
        <end position="43"/>
    </location>
</feature>
<evidence type="ECO:0000313" key="3">
    <source>
        <dbReference type="Proteomes" id="UP000450917"/>
    </source>
</evidence>
<dbReference type="Proteomes" id="UP000450917">
    <property type="component" value="Unassembled WGS sequence"/>
</dbReference>
<dbReference type="EMBL" id="WNZX01000038">
    <property type="protein sequence ID" value="MUG73963.1"/>
    <property type="molecule type" value="Genomic_DNA"/>
</dbReference>
<accession>A0A7X2ZFH0</accession>
<comment type="caution">
    <text evidence="2">The sequence shown here is derived from an EMBL/GenBank/DDBJ whole genome shotgun (WGS) entry which is preliminary data.</text>
</comment>
<dbReference type="Pfam" id="PF12730">
    <property type="entry name" value="ABC2_membrane_4"/>
    <property type="match status" value="1"/>
</dbReference>
<feature type="transmembrane region" description="Helical" evidence="1">
    <location>
        <begin position="148"/>
        <end position="169"/>
    </location>
</feature>
<gene>
    <name evidence="2" type="ORF">GNP93_25560</name>
</gene>
<dbReference type="PANTHER" id="PTHR37305:SF1">
    <property type="entry name" value="MEMBRANE PROTEIN"/>
    <property type="match status" value="1"/>
</dbReference>
<keyword evidence="1" id="KW-0812">Transmembrane</keyword>
<keyword evidence="1" id="KW-1133">Transmembrane helix</keyword>
<sequence length="257" mass="28456">MSSLFALVQNEQMKIYSRVRTWIMLAILILCVIMTGVLMKFMLDANLAHVLQFMAFATFLTMLVTIFSVIVAGDMVASEFTWGTIKLLLIRPASRSKILASKYIAVLLFVLTLLVVHFISAYFTGLLLFGVGGQVGEGVTMGNIVRTYLLHAVNIVMAVTLAFMISAVFRSSSLAIGLSIFLLWTKDGIVAALVSLKYEWVKYFVFANTDLTPYIVGGKPLLPGMTLGFSVTVLVLYWLLFYGISWLLFTKRDVAGS</sequence>
<dbReference type="PANTHER" id="PTHR37305">
    <property type="entry name" value="INTEGRAL MEMBRANE PROTEIN-RELATED"/>
    <property type="match status" value="1"/>
</dbReference>
<organism evidence="2 3">
    <name type="scientific">Paenibacillus validus</name>
    <dbReference type="NCBI Taxonomy" id="44253"/>
    <lineage>
        <taxon>Bacteria</taxon>
        <taxon>Bacillati</taxon>
        <taxon>Bacillota</taxon>
        <taxon>Bacilli</taxon>
        <taxon>Bacillales</taxon>
        <taxon>Paenibacillaceae</taxon>
        <taxon>Paenibacillus</taxon>
    </lineage>
</organism>
<dbReference type="RefSeq" id="WP_054798042.1">
    <property type="nucleotide sequence ID" value="NZ_JARTHJ010000120.1"/>
</dbReference>
<feature type="transmembrane region" description="Helical" evidence="1">
    <location>
        <begin position="176"/>
        <end position="196"/>
    </location>
</feature>
<reference evidence="2 3" key="1">
    <citation type="submission" date="2019-11" db="EMBL/GenBank/DDBJ databases">
        <title>Draft genome sequences of five Paenibacillus species of dairy origin.</title>
        <authorList>
            <person name="Olajide A.M."/>
            <person name="Chen S."/>
            <person name="Lapointe G."/>
        </authorList>
    </citation>
    <scope>NUCLEOTIDE SEQUENCE [LARGE SCALE GENOMIC DNA]</scope>
    <source>
        <strain evidence="2 3">2CS3</strain>
    </source>
</reference>
<feature type="transmembrane region" description="Helical" evidence="1">
    <location>
        <begin position="227"/>
        <end position="249"/>
    </location>
</feature>
<keyword evidence="1" id="KW-0472">Membrane</keyword>
<evidence type="ECO:0000256" key="1">
    <source>
        <dbReference type="SAM" id="Phobius"/>
    </source>
</evidence>
<dbReference type="AlphaFoldDB" id="A0A7X2ZFH0"/>
<feature type="transmembrane region" description="Helical" evidence="1">
    <location>
        <begin position="103"/>
        <end position="128"/>
    </location>
</feature>
<name>A0A7X2ZFH0_9BACL</name>
<protein>
    <submittedName>
        <fullName evidence="2">ABC transporter permease subunit</fullName>
    </submittedName>
</protein>
<evidence type="ECO:0000313" key="2">
    <source>
        <dbReference type="EMBL" id="MUG73963.1"/>
    </source>
</evidence>
<feature type="transmembrane region" description="Helical" evidence="1">
    <location>
        <begin position="55"/>
        <end position="82"/>
    </location>
</feature>
<proteinExistence type="predicted"/>